<dbReference type="PATRIC" id="fig|89059.3.peg.1061"/>
<gene>
    <name evidence="2" type="ORF">IV43_GL001005</name>
</gene>
<feature type="domain" description="HTH cro/C1-type" evidence="1">
    <location>
        <begin position="7"/>
        <end position="60"/>
    </location>
</feature>
<dbReference type="STRING" id="89059.LAC1533_2048"/>
<dbReference type="SMART" id="SM00530">
    <property type="entry name" value="HTH_XRE"/>
    <property type="match status" value="1"/>
</dbReference>
<sequence>MINGELIRKRRKELKMSQNELAEGITSQGMISQIETRSSTPSGETLEKIVTRLNLSFAEAVETDEFVDAGEIILAASVRLIHQQYEAGSEFLEKINDKTYIRPDQQLFLEFTRAWIAAHSTGERSDTIFTYNKILQEGQQKLGVLWPLVASDLGYQYLCEGQLEAASYYTDLAVEAFQKFDSEKYDYAALTIWTNASFYYLETKQYEKAIHFAQLGIDYAQKKLISGPVDILYCNLAFALAGKIGKWTSDSIKALYMAYTFSDHTNNAKVHHKVVTALNAQVFSLN</sequence>
<dbReference type="OrthoDB" id="1150409at2"/>
<dbReference type="InterPro" id="IPR001387">
    <property type="entry name" value="Cro/C1-type_HTH"/>
</dbReference>
<evidence type="ECO:0000313" key="2">
    <source>
        <dbReference type="EMBL" id="KRN84916.1"/>
    </source>
</evidence>
<dbReference type="Proteomes" id="UP000051491">
    <property type="component" value="Unassembled WGS sequence"/>
</dbReference>
<dbReference type="RefSeq" id="WP_010497506.1">
    <property type="nucleotide sequence ID" value="NZ_JQBK01000024.1"/>
</dbReference>
<dbReference type="GO" id="GO:0003677">
    <property type="term" value="F:DNA binding"/>
    <property type="evidence" value="ECO:0007669"/>
    <property type="project" value="InterPro"/>
</dbReference>
<accession>A0A0R2KEP8</accession>
<dbReference type="SUPFAM" id="SSF48452">
    <property type="entry name" value="TPR-like"/>
    <property type="match status" value="1"/>
</dbReference>
<evidence type="ECO:0000313" key="3">
    <source>
        <dbReference type="Proteomes" id="UP000051491"/>
    </source>
</evidence>
<comment type="caution">
    <text evidence="2">The sequence shown here is derived from an EMBL/GenBank/DDBJ whole genome shotgun (WGS) entry which is preliminary data.</text>
</comment>
<reference evidence="2 3" key="1">
    <citation type="journal article" date="2015" name="Genome Announc.">
        <title>Expanding the biotechnology potential of lactobacilli through comparative genomics of 213 strains and associated genera.</title>
        <authorList>
            <person name="Sun Z."/>
            <person name="Harris H.M."/>
            <person name="McCann A."/>
            <person name="Guo C."/>
            <person name="Argimon S."/>
            <person name="Zhang W."/>
            <person name="Yang X."/>
            <person name="Jeffery I.B."/>
            <person name="Cooney J.C."/>
            <person name="Kagawa T.F."/>
            <person name="Liu W."/>
            <person name="Song Y."/>
            <person name="Salvetti E."/>
            <person name="Wrobel A."/>
            <person name="Rasinkangas P."/>
            <person name="Parkhill J."/>
            <person name="Rea M.C."/>
            <person name="O'Sullivan O."/>
            <person name="Ritari J."/>
            <person name="Douillard F.P."/>
            <person name="Paul Ross R."/>
            <person name="Yang R."/>
            <person name="Briner A.E."/>
            <person name="Felis G.E."/>
            <person name="de Vos W.M."/>
            <person name="Barrangou R."/>
            <person name="Klaenhammer T.R."/>
            <person name="Caufield P.W."/>
            <person name="Cui Y."/>
            <person name="Zhang H."/>
            <person name="O'Toole P.W."/>
        </authorList>
    </citation>
    <scope>NUCLEOTIDE SEQUENCE [LARGE SCALE GENOMIC DNA]</scope>
    <source>
        <strain evidence="2 3">DSM 15353</strain>
    </source>
</reference>
<dbReference type="EMBL" id="JQBK01000024">
    <property type="protein sequence ID" value="KRN84916.1"/>
    <property type="molecule type" value="Genomic_DNA"/>
</dbReference>
<dbReference type="Pfam" id="PF01381">
    <property type="entry name" value="HTH_3"/>
    <property type="match status" value="1"/>
</dbReference>
<dbReference type="InterPro" id="IPR010982">
    <property type="entry name" value="Lambda_DNA-bd_dom_sf"/>
</dbReference>
<dbReference type="SUPFAM" id="SSF47413">
    <property type="entry name" value="lambda repressor-like DNA-binding domains"/>
    <property type="match status" value="1"/>
</dbReference>
<dbReference type="AlphaFoldDB" id="A0A0R2KEP8"/>
<dbReference type="PROSITE" id="PS50943">
    <property type="entry name" value="HTH_CROC1"/>
    <property type="match status" value="1"/>
</dbReference>
<proteinExistence type="predicted"/>
<dbReference type="Gene3D" id="1.25.40.10">
    <property type="entry name" value="Tetratricopeptide repeat domain"/>
    <property type="match status" value="1"/>
</dbReference>
<dbReference type="PANTHER" id="PTHR37038">
    <property type="entry name" value="TRANSCRIPTIONAL REGULATOR-RELATED"/>
    <property type="match status" value="1"/>
</dbReference>
<protein>
    <submittedName>
        <fullName evidence="2">XRE family transcriptional regulator</fullName>
    </submittedName>
</protein>
<dbReference type="PANTHER" id="PTHR37038:SF14">
    <property type="entry name" value="TRANSCRIPTIONAL ACTIVATOR"/>
    <property type="match status" value="1"/>
</dbReference>
<name>A0A0R2KEP8_9LACO</name>
<dbReference type="InterPro" id="IPR053163">
    <property type="entry name" value="HTH-type_regulator_Rgg"/>
</dbReference>
<organism evidence="2 3">
    <name type="scientific">Ligilactobacillus acidipiscis</name>
    <dbReference type="NCBI Taxonomy" id="89059"/>
    <lineage>
        <taxon>Bacteria</taxon>
        <taxon>Bacillati</taxon>
        <taxon>Bacillota</taxon>
        <taxon>Bacilli</taxon>
        <taxon>Lactobacillales</taxon>
        <taxon>Lactobacillaceae</taxon>
        <taxon>Ligilactobacillus</taxon>
    </lineage>
</organism>
<evidence type="ECO:0000259" key="1">
    <source>
        <dbReference type="PROSITE" id="PS50943"/>
    </source>
</evidence>
<dbReference type="InterPro" id="IPR011990">
    <property type="entry name" value="TPR-like_helical_dom_sf"/>
</dbReference>
<dbReference type="CDD" id="cd00093">
    <property type="entry name" value="HTH_XRE"/>
    <property type="match status" value="1"/>
</dbReference>